<feature type="transmembrane region" description="Helical" evidence="1">
    <location>
        <begin position="69"/>
        <end position="93"/>
    </location>
</feature>
<evidence type="ECO:0008006" key="4">
    <source>
        <dbReference type="Google" id="ProtNLM"/>
    </source>
</evidence>
<reference evidence="3" key="1">
    <citation type="submission" date="2016-10" db="EMBL/GenBank/DDBJ databases">
        <authorList>
            <person name="Varghese N."/>
            <person name="Submissions S."/>
        </authorList>
    </citation>
    <scope>NUCLEOTIDE SEQUENCE [LARGE SCALE GENOMIC DNA]</scope>
    <source>
        <strain evidence="3">DSM 23313</strain>
    </source>
</reference>
<keyword evidence="1" id="KW-0472">Membrane</keyword>
<organism evidence="2 3">
    <name type="scientific">Myroides phaeus</name>
    <dbReference type="NCBI Taxonomy" id="702745"/>
    <lineage>
        <taxon>Bacteria</taxon>
        <taxon>Pseudomonadati</taxon>
        <taxon>Bacteroidota</taxon>
        <taxon>Flavobacteriia</taxon>
        <taxon>Flavobacteriales</taxon>
        <taxon>Flavobacteriaceae</taxon>
        <taxon>Myroides</taxon>
    </lineage>
</organism>
<protein>
    <recommendedName>
        <fullName evidence="4">DUF4112 domain-containing protein</fullName>
    </recommendedName>
</protein>
<dbReference type="AlphaFoldDB" id="A0A1G8EBI6"/>
<gene>
    <name evidence="2" type="ORF">SAMN05421818_11022</name>
</gene>
<dbReference type="PANTHER" id="PTHR35519:SF2">
    <property type="entry name" value="PH DOMAIN PROTEIN"/>
    <property type="match status" value="1"/>
</dbReference>
<keyword evidence="1" id="KW-1133">Transmembrane helix</keyword>
<keyword evidence="1" id="KW-0812">Transmembrane</keyword>
<proteinExistence type="predicted"/>
<dbReference type="InterPro" id="IPR025187">
    <property type="entry name" value="DUF4112"/>
</dbReference>
<dbReference type="STRING" id="702745.SAMN05421818_11022"/>
<feature type="transmembrane region" description="Helical" evidence="1">
    <location>
        <begin position="162"/>
        <end position="186"/>
    </location>
</feature>
<sequence length="191" mass="21541">MQSSRRVQAQESLGIANVQQVRKDQTAIEQEIKRKEAKINKKIAIEQSQSYRQLKRIATIMDKYFLDPLLGFIPGIGDIATPIISAPFVYVSLFKVKSISLTLAVIYNSLRDMLLGMIPFFIGDLIDVFHRCHLQNLRLIVGFVEDDKEIIKEVNQKAIKSAIGIVILIGLIYLMFKMVASIVSWIGGLFG</sequence>
<name>A0A1G8EBI6_9FLAO</name>
<accession>A0A1G8EBI6</accession>
<keyword evidence="3" id="KW-1185">Reference proteome</keyword>
<dbReference type="RefSeq" id="WP_090408084.1">
    <property type="nucleotide sequence ID" value="NZ_FNDQ01000010.1"/>
</dbReference>
<dbReference type="PANTHER" id="PTHR35519">
    <property type="entry name" value="MEMBRANE PROTEINS"/>
    <property type="match status" value="1"/>
</dbReference>
<evidence type="ECO:0000313" key="2">
    <source>
        <dbReference type="EMBL" id="SDH67261.1"/>
    </source>
</evidence>
<dbReference type="EMBL" id="FNDQ01000010">
    <property type="protein sequence ID" value="SDH67261.1"/>
    <property type="molecule type" value="Genomic_DNA"/>
</dbReference>
<evidence type="ECO:0000313" key="3">
    <source>
        <dbReference type="Proteomes" id="UP000243588"/>
    </source>
</evidence>
<dbReference type="Pfam" id="PF13430">
    <property type="entry name" value="DUF4112"/>
    <property type="match status" value="1"/>
</dbReference>
<evidence type="ECO:0000256" key="1">
    <source>
        <dbReference type="SAM" id="Phobius"/>
    </source>
</evidence>
<dbReference type="Proteomes" id="UP000243588">
    <property type="component" value="Unassembled WGS sequence"/>
</dbReference>